<protein>
    <submittedName>
        <fullName evidence="1">Uncharacterized protein</fullName>
    </submittedName>
</protein>
<comment type="caution">
    <text evidence="1">The sequence shown here is derived from an EMBL/GenBank/DDBJ whole genome shotgun (WGS) entry which is preliminary data.</text>
</comment>
<evidence type="ECO:0000313" key="2">
    <source>
        <dbReference type="Proteomes" id="UP000768646"/>
    </source>
</evidence>
<proteinExistence type="predicted"/>
<dbReference type="Proteomes" id="UP000768646">
    <property type="component" value="Unassembled WGS sequence"/>
</dbReference>
<accession>A0ACB7CFR3</accession>
<reference evidence="1 2" key="1">
    <citation type="journal article" date="2021" name="Commun. Biol.">
        <title>Genomic insights into the host specific adaptation of the Pneumocystis genus.</title>
        <authorList>
            <person name="Cisse O.H."/>
            <person name="Ma L."/>
            <person name="Dekker J.P."/>
            <person name="Khil P.P."/>
            <person name="Youn J.-H."/>
            <person name="Brenchley J.M."/>
            <person name="Blair R."/>
            <person name="Pahar B."/>
            <person name="Chabe M."/>
            <person name="Van Rompay K.K.A."/>
            <person name="Keesler R."/>
            <person name="Sukura A."/>
            <person name="Hirsch V."/>
            <person name="Kutty G."/>
            <person name="Liu Y."/>
            <person name="Peng L."/>
            <person name="Chen J."/>
            <person name="Song J."/>
            <person name="Weissenbacher-Lang C."/>
            <person name="Xu J."/>
            <person name="Upham N.S."/>
            <person name="Stajich J.E."/>
            <person name="Cuomo C.A."/>
            <person name="Cushion M.T."/>
            <person name="Kovacs J.A."/>
        </authorList>
    </citation>
    <scope>NUCLEOTIDE SEQUENCE [LARGE SCALE GENOMIC DNA]</scope>
    <source>
        <strain evidence="1 2">RABM</strain>
    </source>
</reference>
<organism evidence="1 2">
    <name type="scientific">Pneumocystis oryctolagi</name>
    <dbReference type="NCBI Taxonomy" id="42067"/>
    <lineage>
        <taxon>Eukaryota</taxon>
        <taxon>Fungi</taxon>
        <taxon>Dikarya</taxon>
        <taxon>Ascomycota</taxon>
        <taxon>Taphrinomycotina</taxon>
        <taxon>Pneumocystomycetes</taxon>
        <taxon>Pneumocystaceae</taxon>
        <taxon>Pneumocystis</taxon>
    </lineage>
</organism>
<name>A0ACB7CFR3_9ASCO</name>
<keyword evidence="2" id="KW-1185">Reference proteome</keyword>
<dbReference type="EMBL" id="JABTEG010000002">
    <property type="protein sequence ID" value="KAG4305838.1"/>
    <property type="molecule type" value="Genomic_DNA"/>
</dbReference>
<sequence>MNEKSSRPLGISASRKKEAQMLQTDVKSTSSEKNISQNASILLKTAPDDDDVVQLEALYKSAGEQTDGWLSAALLRGTLHECDRLIQENDNKKHEPRTNETSIDEEFSGCTASKCFLRVYMIYATALLDLVQLASEGIDVKVDGKFKSNSYSRENGEDNIEQDSLEDFECSDNSICGKNLSDNTKDEDDNISDETDSKKAIPSIGIRSSTSIILTLIDAAIDRCNAGLVLDPCGSSLKASHSINRSNLQCLRGRAKLTRLIHQARRPYNSIKNTLKSAMKDLDILNSVDTYKNITHILHWISTIGDECEDIIEKKTINDWVASKWYLLLEENELNTEALEGLGFIELSMSNAYLEPIEEMEEIEETETVVQAKTHMNNAISYFMRAYNIQKEKGVSIDLLIMIVEAKISLANLKKEDERPNEYKDALKYLKEISPHQSHRLPKHLWDILNELDTT</sequence>
<evidence type="ECO:0000313" key="1">
    <source>
        <dbReference type="EMBL" id="KAG4305838.1"/>
    </source>
</evidence>
<gene>
    <name evidence="1" type="ORF">PORY_000748</name>
</gene>